<evidence type="ECO:0000259" key="4">
    <source>
        <dbReference type="Pfam" id="PF00291"/>
    </source>
</evidence>
<dbReference type="InterPro" id="IPR001926">
    <property type="entry name" value="TrpB-like_PALP"/>
</dbReference>
<organism evidence="5 6">
    <name type="scientific">Clostridium malenominatum</name>
    <dbReference type="NCBI Taxonomy" id="1539"/>
    <lineage>
        <taxon>Bacteria</taxon>
        <taxon>Bacillati</taxon>
        <taxon>Bacillota</taxon>
        <taxon>Clostridia</taxon>
        <taxon>Eubacteriales</taxon>
        <taxon>Clostridiaceae</taxon>
        <taxon>Clostridium</taxon>
    </lineage>
</organism>
<comment type="similarity">
    <text evidence="2">Belongs to the ACC deaminase/D-cysteine desulfhydrase family.</text>
</comment>
<dbReference type="PIRSF" id="PIRSF006278">
    <property type="entry name" value="ACCD_DCysDesulf"/>
    <property type="match status" value="1"/>
</dbReference>
<dbReference type="Pfam" id="PF00291">
    <property type="entry name" value="PALP"/>
    <property type="match status" value="1"/>
</dbReference>
<dbReference type="RefSeq" id="WP_343766999.1">
    <property type="nucleotide sequence ID" value="NZ_BAAACF010000001.1"/>
</dbReference>
<evidence type="ECO:0000256" key="2">
    <source>
        <dbReference type="ARBA" id="ARBA00008639"/>
    </source>
</evidence>
<dbReference type="Gene3D" id="3.40.50.1100">
    <property type="match status" value="2"/>
</dbReference>
<evidence type="ECO:0000256" key="3">
    <source>
        <dbReference type="ARBA" id="ARBA00022898"/>
    </source>
</evidence>
<dbReference type="SUPFAM" id="SSF53686">
    <property type="entry name" value="Tryptophan synthase beta subunit-like PLP-dependent enzymes"/>
    <property type="match status" value="1"/>
</dbReference>
<dbReference type="Proteomes" id="UP001500339">
    <property type="component" value="Unassembled WGS sequence"/>
</dbReference>
<reference evidence="6" key="1">
    <citation type="journal article" date="2019" name="Int. J. Syst. Evol. Microbiol.">
        <title>The Global Catalogue of Microorganisms (GCM) 10K type strain sequencing project: providing services to taxonomists for standard genome sequencing and annotation.</title>
        <authorList>
            <consortium name="The Broad Institute Genomics Platform"/>
            <consortium name="The Broad Institute Genome Sequencing Center for Infectious Disease"/>
            <person name="Wu L."/>
            <person name="Ma J."/>
        </authorList>
    </citation>
    <scope>NUCLEOTIDE SEQUENCE [LARGE SCALE GENOMIC DNA]</scope>
    <source>
        <strain evidence="6">JCM 1405</strain>
    </source>
</reference>
<feature type="domain" description="Tryptophan synthase beta chain-like PALP" evidence="4">
    <location>
        <begin position="15"/>
        <end position="319"/>
    </location>
</feature>
<dbReference type="EMBL" id="BAAACF010000001">
    <property type="protein sequence ID" value="GAA0719853.1"/>
    <property type="molecule type" value="Genomic_DNA"/>
</dbReference>
<evidence type="ECO:0000313" key="5">
    <source>
        <dbReference type="EMBL" id="GAA0719853.1"/>
    </source>
</evidence>
<proteinExistence type="inferred from homology"/>
<evidence type="ECO:0000313" key="6">
    <source>
        <dbReference type="Proteomes" id="UP001500339"/>
    </source>
</evidence>
<keyword evidence="6" id="KW-1185">Reference proteome</keyword>
<accession>A0ABP3U1R6</accession>
<dbReference type="InterPro" id="IPR027278">
    <property type="entry name" value="ACCD_DCysDesulf"/>
</dbReference>
<dbReference type="InterPro" id="IPR036052">
    <property type="entry name" value="TrpB-like_PALP_sf"/>
</dbReference>
<protein>
    <submittedName>
        <fullName evidence="5">D-cysteine desulfhydrase</fullName>
    </submittedName>
</protein>
<dbReference type="PANTHER" id="PTHR43780:SF2">
    <property type="entry name" value="1-AMINOCYCLOPROPANE-1-CARBOXYLATE DEAMINASE-RELATED"/>
    <property type="match status" value="1"/>
</dbReference>
<dbReference type="PANTHER" id="PTHR43780">
    <property type="entry name" value="1-AMINOCYCLOPROPANE-1-CARBOXYLATE DEAMINASE-RELATED"/>
    <property type="match status" value="1"/>
</dbReference>
<keyword evidence="3" id="KW-0663">Pyridoxal phosphate</keyword>
<evidence type="ECO:0000256" key="1">
    <source>
        <dbReference type="ARBA" id="ARBA00001933"/>
    </source>
</evidence>
<comment type="cofactor">
    <cofactor evidence="1">
        <name>pyridoxal 5'-phosphate</name>
        <dbReference type="ChEBI" id="CHEBI:597326"/>
    </cofactor>
</comment>
<sequence>MRDIIEWIKNANKVKLGTFPTPLHRLERMEKELDYEGIYIKRDDLTGLGAGGNKIRSLEFILGDAINKNCNLIIASGPPQSNLCSLTASACAKLGLKCVIVNNGEEPDKLQGNMLLNYILNAEIHSIGIATKEERDLYVKNLYIKYKDEGNRPYVIENGATTGMGALGYVSATIEMQKQCLEGKLPINTIFAPGGNGGVAAGLIYGNALLGLPFQINIISVEDHKACLTEHILKTIDELVEITQIPFNFKLEDVCNITDKYRGEGWGVNTEESTDAVFRFAQQEGIFIENIYNSKVLVGMEAAIKNAEVTGGVCYLHTGGFGSLFSQF</sequence>
<gene>
    <name evidence="5" type="ORF">GCM10008905_08410</name>
</gene>
<comment type="caution">
    <text evidence="5">The sequence shown here is derived from an EMBL/GenBank/DDBJ whole genome shotgun (WGS) entry which is preliminary data.</text>
</comment>
<name>A0ABP3U1R6_9CLOT</name>